<feature type="transmembrane region" description="Helical" evidence="9">
    <location>
        <begin position="149"/>
        <end position="169"/>
    </location>
</feature>
<feature type="transmembrane region" description="Helical" evidence="9">
    <location>
        <begin position="413"/>
        <end position="433"/>
    </location>
</feature>
<evidence type="ECO:0000256" key="1">
    <source>
        <dbReference type="ARBA" id="ARBA00004141"/>
    </source>
</evidence>
<sequence>MPTTAFLDQYSPEADNSSSFNEITEETTNLNTAERNSKAVFYCCLFLLGSLGNAMVILVLKGKRKRTINDYFILNLAVADLTFLWLSLPFYTYELFQPFNKNLLYCKLIWPMMSVTSSVSVFTLTSMAVERCRGITNPLQPRIKPQATLIWIFLIWIFAIFTLVPLMIVARSEGVFCAENWPKNYYHQAYTAVLFALQYGIPLFVIATAYFRIAIFLIRSRLPMLTTINSKGEVIRHKTRSENVQIIRTLAVIVILFMACMFPNQIAWMLFDFGGASHKKLSDAFWTCAEAFVFLHACINPIVYGSLTRQFCRGYIRFFRHIFCFCKRKRTINDYFVLNLAVADLTFLWLSLPFYTYDLFQPFNKNLLYCKLIWPMMSVTLSVSVFTLMSMAVERCRGITNPLQPRIKLQATLIWIFLIWIFAFVTIVPLMIVARSEGVLCAENWPKNYYRQAYTVVLCILQYGIPLFVIVIAYLRIAFCLIRSRLPMLTTINAKGEVIRHKTRSENVQIIRTLAVIVILFMACMLPNQIAWLLFDLGGDSYKELSDAFWTCAEALMYLHACVNSIVYGSLTRQFRRGYVRFFRHIFCFGKTNVDYSTGVIENHTGDKHLQPKRKAGVLYGSLKFRKISENTRTTRLIVNSSPIMSTSEESINQLASPSPGSSPVPNSAGIEMLLRRTQAKETLLKLAFINPGMDTSDDDSCQETKL</sequence>
<dbReference type="Pfam" id="PF00001">
    <property type="entry name" value="7tm_1"/>
    <property type="match status" value="2"/>
</dbReference>
<dbReference type="OrthoDB" id="5970631at2759"/>
<evidence type="ECO:0000256" key="6">
    <source>
        <dbReference type="ARBA" id="ARBA00023170"/>
    </source>
</evidence>
<feature type="transmembrane region" description="Helical" evidence="9">
    <location>
        <begin position="372"/>
        <end position="393"/>
    </location>
</feature>
<evidence type="ECO:0000256" key="3">
    <source>
        <dbReference type="ARBA" id="ARBA00022989"/>
    </source>
</evidence>
<keyword evidence="4 8" id="KW-0297">G-protein coupled receptor</keyword>
<dbReference type="PANTHER" id="PTHR45695:SF9">
    <property type="entry name" value="LEUCOKININ RECEPTOR"/>
    <property type="match status" value="1"/>
</dbReference>
<dbReference type="InterPro" id="IPR017452">
    <property type="entry name" value="GPCR_Rhodpsn_7TM"/>
</dbReference>
<keyword evidence="2 8" id="KW-0812">Transmembrane</keyword>
<keyword evidence="3 9" id="KW-1133">Transmembrane helix</keyword>
<feature type="transmembrane region" description="Helical" evidence="9">
    <location>
        <begin position="335"/>
        <end position="352"/>
    </location>
</feature>
<accession>A0A3M6T740</accession>
<evidence type="ECO:0000313" key="11">
    <source>
        <dbReference type="EMBL" id="RMX37236.1"/>
    </source>
</evidence>
<dbReference type="CDD" id="cd00637">
    <property type="entry name" value="7tm_classA_rhodopsin-like"/>
    <property type="match status" value="2"/>
</dbReference>
<keyword evidence="5 9" id="KW-0472">Membrane</keyword>
<dbReference type="PRINTS" id="PR00237">
    <property type="entry name" value="GPCRRHODOPSN"/>
</dbReference>
<feature type="domain" description="G-protein coupled receptors family 1 profile" evidence="10">
    <location>
        <begin position="299"/>
        <end position="568"/>
    </location>
</feature>
<dbReference type="PROSITE" id="PS50262">
    <property type="entry name" value="G_PROTEIN_RECEP_F1_2"/>
    <property type="match status" value="2"/>
</dbReference>
<dbReference type="Gene3D" id="1.20.1070.10">
    <property type="entry name" value="Rhodopsin 7-helix transmembrane proteins"/>
    <property type="match status" value="2"/>
</dbReference>
<dbReference type="GO" id="GO:0004930">
    <property type="term" value="F:G protein-coupled receptor activity"/>
    <property type="evidence" value="ECO:0007669"/>
    <property type="project" value="UniProtKB-KW"/>
</dbReference>
<feature type="transmembrane region" description="Helical" evidence="9">
    <location>
        <begin position="246"/>
        <end position="264"/>
    </location>
</feature>
<dbReference type="Proteomes" id="UP000275408">
    <property type="component" value="Unassembled WGS sequence"/>
</dbReference>
<name>A0A3M6T740_POCDA</name>
<feature type="transmembrane region" description="Helical" evidence="9">
    <location>
        <begin position="510"/>
        <end position="535"/>
    </location>
</feature>
<protein>
    <recommendedName>
        <fullName evidence="10">G-protein coupled receptors family 1 profile domain-containing protein</fullName>
    </recommendedName>
</protein>
<keyword evidence="6 8" id="KW-0675">Receptor</keyword>
<feature type="domain" description="G-protein coupled receptors family 1 profile" evidence="10">
    <location>
        <begin position="52"/>
        <end position="304"/>
    </location>
</feature>
<evidence type="ECO:0000256" key="9">
    <source>
        <dbReference type="SAM" id="Phobius"/>
    </source>
</evidence>
<evidence type="ECO:0000256" key="8">
    <source>
        <dbReference type="RuleBase" id="RU000688"/>
    </source>
</evidence>
<dbReference type="SUPFAM" id="SSF81321">
    <property type="entry name" value="Family A G protein-coupled receptor-like"/>
    <property type="match status" value="2"/>
</dbReference>
<feature type="transmembrane region" description="Helical" evidence="9">
    <location>
        <begin position="555"/>
        <end position="571"/>
    </location>
</feature>
<comment type="subcellular location">
    <subcellularLocation>
        <location evidence="1">Membrane</location>
        <topology evidence="1">Multi-pass membrane protein</topology>
    </subcellularLocation>
</comment>
<dbReference type="GO" id="GO:0005886">
    <property type="term" value="C:plasma membrane"/>
    <property type="evidence" value="ECO:0007669"/>
    <property type="project" value="TreeGrafter"/>
</dbReference>
<feature type="transmembrane region" description="Helical" evidence="9">
    <location>
        <begin position="284"/>
        <end position="307"/>
    </location>
</feature>
<evidence type="ECO:0000256" key="4">
    <source>
        <dbReference type="ARBA" id="ARBA00023040"/>
    </source>
</evidence>
<organism evidence="11 12">
    <name type="scientific">Pocillopora damicornis</name>
    <name type="common">Cauliflower coral</name>
    <name type="synonym">Millepora damicornis</name>
    <dbReference type="NCBI Taxonomy" id="46731"/>
    <lineage>
        <taxon>Eukaryota</taxon>
        <taxon>Metazoa</taxon>
        <taxon>Cnidaria</taxon>
        <taxon>Anthozoa</taxon>
        <taxon>Hexacorallia</taxon>
        <taxon>Scleractinia</taxon>
        <taxon>Astrocoeniina</taxon>
        <taxon>Pocilloporidae</taxon>
        <taxon>Pocillopora</taxon>
    </lineage>
</organism>
<dbReference type="PROSITE" id="PS00237">
    <property type="entry name" value="G_PROTEIN_RECEP_F1_1"/>
    <property type="match status" value="2"/>
</dbReference>
<dbReference type="PANTHER" id="PTHR45695">
    <property type="entry name" value="LEUCOKININ RECEPTOR-RELATED"/>
    <property type="match status" value="1"/>
</dbReference>
<dbReference type="InterPro" id="IPR000276">
    <property type="entry name" value="GPCR_Rhodpsn"/>
</dbReference>
<evidence type="ECO:0000256" key="2">
    <source>
        <dbReference type="ARBA" id="ARBA00022692"/>
    </source>
</evidence>
<proteinExistence type="inferred from homology"/>
<evidence type="ECO:0000313" key="12">
    <source>
        <dbReference type="Proteomes" id="UP000275408"/>
    </source>
</evidence>
<feature type="transmembrane region" description="Helical" evidence="9">
    <location>
        <begin position="108"/>
        <end position="129"/>
    </location>
</feature>
<keyword evidence="12" id="KW-1185">Reference proteome</keyword>
<evidence type="ECO:0000256" key="5">
    <source>
        <dbReference type="ARBA" id="ARBA00023136"/>
    </source>
</evidence>
<gene>
    <name evidence="11" type="ORF">pdam_00011425</name>
</gene>
<dbReference type="EMBL" id="RCHS01004177">
    <property type="protein sequence ID" value="RMX37236.1"/>
    <property type="molecule type" value="Genomic_DNA"/>
</dbReference>
<keyword evidence="7 8" id="KW-0807">Transducer</keyword>
<comment type="similarity">
    <text evidence="8">Belongs to the G-protein coupled receptor 1 family.</text>
</comment>
<feature type="transmembrane region" description="Helical" evidence="9">
    <location>
        <begin position="189"/>
        <end position="211"/>
    </location>
</feature>
<evidence type="ECO:0000256" key="7">
    <source>
        <dbReference type="ARBA" id="ARBA00023224"/>
    </source>
</evidence>
<comment type="caution">
    <text evidence="11">The sequence shown here is derived from an EMBL/GenBank/DDBJ whole genome shotgun (WGS) entry which is preliminary data.</text>
</comment>
<feature type="transmembrane region" description="Helical" evidence="9">
    <location>
        <begin position="453"/>
        <end position="475"/>
    </location>
</feature>
<dbReference type="AlphaFoldDB" id="A0A3M6T740"/>
<feature type="transmembrane region" description="Helical" evidence="9">
    <location>
        <begin position="72"/>
        <end position="88"/>
    </location>
</feature>
<evidence type="ECO:0000259" key="10">
    <source>
        <dbReference type="PROSITE" id="PS50262"/>
    </source>
</evidence>
<reference evidence="11 12" key="1">
    <citation type="journal article" date="2018" name="Sci. Rep.">
        <title>Comparative analysis of the Pocillopora damicornis genome highlights role of immune system in coral evolution.</title>
        <authorList>
            <person name="Cunning R."/>
            <person name="Bay R.A."/>
            <person name="Gillette P."/>
            <person name="Baker A.C."/>
            <person name="Traylor-Knowles N."/>
        </authorList>
    </citation>
    <scope>NUCLEOTIDE SEQUENCE [LARGE SCALE GENOMIC DNA]</scope>
    <source>
        <strain evidence="11">RSMAS</strain>
        <tissue evidence="11">Whole animal</tissue>
    </source>
</reference>
<feature type="transmembrane region" description="Helical" evidence="9">
    <location>
        <begin position="39"/>
        <end position="60"/>
    </location>
</feature>